<organism evidence="9 10">
    <name type="scientific">Aspergillus brasiliensis</name>
    <dbReference type="NCBI Taxonomy" id="319629"/>
    <lineage>
        <taxon>Eukaryota</taxon>
        <taxon>Fungi</taxon>
        <taxon>Dikarya</taxon>
        <taxon>Ascomycota</taxon>
        <taxon>Pezizomycotina</taxon>
        <taxon>Eurotiomycetes</taxon>
        <taxon>Eurotiomycetidae</taxon>
        <taxon>Eurotiales</taxon>
        <taxon>Aspergillaceae</taxon>
        <taxon>Aspergillus</taxon>
        <taxon>Aspergillus subgen. Circumdati</taxon>
    </lineage>
</organism>
<dbReference type="EMBL" id="BROQ01000043">
    <property type="protein sequence ID" value="GKZ21765.1"/>
    <property type="molecule type" value="Genomic_DNA"/>
</dbReference>
<keyword evidence="1" id="KW-0479">Metal-binding</keyword>
<evidence type="ECO:0000256" key="2">
    <source>
        <dbReference type="ARBA" id="ARBA00022833"/>
    </source>
</evidence>
<dbReference type="PROSITE" id="PS50048">
    <property type="entry name" value="ZN2_CY6_FUNGAL_2"/>
    <property type="match status" value="1"/>
</dbReference>
<accession>A0A9W5YQK3</accession>
<evidence type="ECO:0000256" key="4">
    <source>
        <dbReference type="ARBA" id="ARBA00023125"/>
    </source>
</evidence>
<dbReference type="GO" id="GO:0000981">
    <property type="term" value="F:DNA-binding transcription factor activity, RNA polymerase II-specific"/>
    <property type="evidence" value="ECO:0007669"/>
    <property type="project" value="InterPro"/>
</dbReference>
<dbReference type="SMART" id="SM00906">
    <property type="entry name" value="Fungal_trans"/>
    <property type="match status" value="1"/>
</dbReference>
<keyword evidence="5" id="KW-0804">Transcription</keyword>
<evidence type="ECO:0000256" key="1">
    <source>
        <dbReference type="ARBA" id="ARBA00022723"/>
    </source>
</evidence>
<evidence type="ECO:0000256" key="6">
    <source>
        <dbReference type="ARBA" id="ARBA00023242"/>
    </source>
</evidence>
<protein>
    <recommendedName>
        <fullName evidence="8">Zn(2)-C6 fungal-type domain-containing protein</fullName>
    </recommendedName>
</protein>
<name>A0A9W5YQK3_9EURO</name>
<feature type="compositionally biased region" description="Basic residues" evidence="7">
    <location>
        <begin position="55"/>
        <end position="65"/>
    </location>
</feature>
<dbReference type="GO" id="GO:0008270">
    <property type="term" value="F:zinc ion binding"/>
    <property type="evidence" value="ECO:0007669"/>
    <property type="project" value="InterPro"/>
</dbReference>
<feature type="compositionally biased region" description="Polar residues" evidence="7">
    <location>
        <begin position="66"/>
        <end position="81"/>
    </location>
</feature>
<dbReference type="SUPFAM" id="SSF57701">
    <property type="entry name" value="Zn2/Cys6 DNA-binding domain"/>
    <property type="match status" value="1"/>
</dbReference>
<keyword evidence="4" id="KW-0238">DNA-binding</keyword>
<dbReference type="PANTHER" id="PTHR47171:SF1">
    <property type="entry name" value="ZN(II)2CYS6 TRANSCRIPTION FACTOR (EUROFUNG)"/>
    <property type="match status" value="1"/>
</dbReference>
<dbReference type="Gene3D" id="4.10.240.10">
    <property type="entry name" value="Zn(2)-C6 fungal-type DNA-binding domain"/>
    <property type="match status" value="1"/>
</dbReference>
<dbReference type="GO" id="GO:0003677">
    <property type="term" value="F:DNA binding"/>
    <property type="evidence" value="ECO:0007669"/>
    <property type="project" value="UniProtKB-KW"/>
</dbReference>
<dbReference type="Pfam" id="PF04082">
    <property type="entry name" value="Fungal_trans"/>
    <property type="match status" value="1"/>
</dbReference>
<feature type="region of interest" description="Disordered" evidence="7">
    <location>
        <begin position="55"/>
        <end position="99"/>
    </location>
</feature>
<evidence type="ECO:0000313" key="10">
    <source>
        <dbReference type="Proteomes" id="UP001143548"/>
    </source>
</evidence>
<proteinExistence type="predicted"/>
<reference evidence="9" key="1">
    <citation type="submission" date="2022-07" db="EMBL/GenBank/DDBJ databases">
        <title>Taxonomy of Aspergillus series Nigri: significant species reduction supported by multi-species coalescent approaches.</title>
        <authorList>
            <person name="Bian C."/>
            <person name="Kusuya Y."/>
            <person name="Sklenar F."/>
            <person name="D'hooge E."/>
            <person name="Yaguchi T."/>
            <person name="Takahashi H."/>
            <person name="Hubka V."/>
        </authorList>
    </citation>
    <scope>NUCLEOTIDE SEQUENCE</scope>
    <source>
        <strain evidence="9">CBS 733.88</strain>
    </source>
</reference>
<dbReference type="InterPro" id="IPR036864">
    <property type="entry name" value="Zn2-C6_fun-type_DNA-bd_sf"/>
</dbReference>
<feature type="domain" description="Zn(2)-C6 fungal-type" evidence="8">
    <location>
        <begin position="19"/>
        <end position="50"/>
    </location>
</feature>
<dbReference type="AlphaFoldDB" id="A0A9W5YQK3"/>
<keyword evidence="3" id="KW-0805">Transcription regulation</keyword>
<dbReference type="PANTHER" id="PTHR47171">
    <property type="entry name" value="FARA-RELATED"/>
    <property type="match status" value="1"/>
</dbReference>
<keyword evidence="2" id="KW-0862">Zinc</keyword>
<dbReference type="InterPro" id="IPR001138">
    <property type="entry name" value="Zn2Cys6_DnaBD"/>
</dbReference>
<keyword evidence="6" id="KW-0539">Nucleus</keyword>
<dbReference type="Pfam" id="PF00172">
    <property type="entry name" value="Zn_clus"/>
    <property type="match status" value="1"/>
</dbReference>
<dbReference type="Proteomes" id="UP001143548">
    <property type="component" value="Unassembled WGS sequence"/>
</dbReference>
<evidence type="ECO:0000256" key="3">
    <source>
        <dbReference type="ARBA" id="ARBA00023015"/>
    </source>
</evidence>
<dbReference type="SMART" id="SM00066">
    <property type="entry name" value="GAL4"/>
    <property type="match status" value="1"/>
</dbReference>
<dbReference type="GO" id="GO:0009893">
    <property type="term" value="P:positive regulation of metabolic process"/>
    <property type="evidence" value="ECO:0007669"/>
    <property type="project" value="UniProtKB-ARBA"/>
</dbReference>
<dbReference type="InterPro" id="IPR007219">
    <property type="entry name" value="XnlR_reg_dom"/>
</dbReference>
<gene>
    <name evidence="9" type="ORF">AbraCBS73388_007679</name>
</gene>
<evidence type="ECO:0000256" key="5">
    <source>
        <dbReference type="ARBA" id="ARBA00023163"/>
    </source>
</evidence>
<dbReference type="InterPro" id="IPR052073">
    <property type="entry name" value="Amide_Lactam_Regulators"/>
</dbReference>
<dbReference type="CDD" id="cd00067">
    <property type="entry name" value="GAL4"/>
    <property type="match status" value="1"/>
</dbReference>
<sequence>MSSQEAKDHRPVRTRAKQACLHCNRRRIRCNVLQMQPCQNCLSLNVPCEVGVSKRGKYPRKKTARQHATSQTDGNSVQLPASSGKGDSHSFSLPAVDKPELRDARADPISGAASTHQTVFFGESSPLTVVIDEGRRSPEKGTNEMHMTRFHYPIPEKLDAFSTRDEAFRAHKIKQETQLKADGAFSYPPSETCDTLLQAYFDWFHPCFPILDRAAVHESYTQGSLSPLLLQAMLFIGVSLCTDEAFARTEFSVRYWAKFLFYSRAKAIYDAEWESNKTFKIQSLFLLSFWRGGPSEERDIRFWLGIAIDLAQKRGMHLMSKYSFNSRREERLWKRLWWSLYARDQQSAAALGLPPHIRDEDCDVAMLEPDDIREEIVGGQSPFGVQCMEDLSYPAEMAKLAKLLRSIVSTQYSPVGPSSNGTSRAALHQQLVDWESSMPSGLKLENAKTPRAKFLAGLLHMTYHNLYILLYRPSFLHPPDGALDSQGQIALDAATKSTRVLEDMLLSHNLVQHGPPHLITHAFSTLCLHTIHFRRTSGTGRKLAEHRARLCLLSLQELQKSWDLENWVLNLFFRCLDDRTVRTLRPVDASAPSPKTETRDLVPTIPDSFPVLNIGPETSRQTPDTCQSIHPQYSTGDISAPSDWYSLFNFAEDYPDISGVAPSHDASLNLQNLESLYRFL</sequence>
<evidence type="ECO:0000259" key="8">
    <source>
        <dbReference type="PROSITE" id="PS50048"/>
    </source>
</evidence>
<evidence type="ECO:0000256" key="7">
    <source>
        <dbReference type="SAM" id="MobiDB-lite"/>
    </source>
</evidence>
<dbReference type="GO" id="GO:0006351">
    <property type="term" value="P:DNA-templated transcription"/>
    <property type="evidence" value="ECO:0007669"/>
    <property type="project" value="InterPro"/>
</dbReference>
<evidence type="ECO:0000313" key="9">
    <source>
        <dbReference type="EMBL" id="GKZ21765.1"/>
    </source>
</evidence>
<comment type="caution">
    <text evidence="9">The sequence shown here is derived from an EMBL/GenBank/DDBJ whole genome shotgun (WGS) entry which is preliminary data.</text>
</comment>
<dbReference type="CDD" id="cd12148">
    <property type="entry name" value="fungal_TF_MHR"/>
    <property type="match status" value="1"/>
</dbReference>